<dbReference type="InterPro" id="IPR012000">
    <property type="entry name" value="Thiamin_PyroP_enz_cen_dom"/>
</dbReference>
<accession>A0A9W6SPS6</accession>
<keyword evidence="2 3" id="KW-0786">Thiamine pyrophosphate</keyword>
<evidence type="ECO:0000259" key="5">
    <source>
        <dbReference type="Pfam" id="PF02775"/>
    </source>
</evidence>
<dbReference type="PROSITE" id="PS00187">
    <property type="entry name" value="TPP_ENZYMES"/>
    <property type="match status" value="1"/>
</dbReference>
<feature type="domain" description="Thiamine pyrophosphate enzyme TPP-binding" evidence="5">
    <location>
        <begin position="388"/>
        <end position="528"/>
    </location>
</feature>
<feature type="domain" description="Thiamine pyrophosphate enzyme central" evidence="4">
    <location>
        <begin position="195"/>
        <end position="329"/>
    </location>
</feature>
<dbReference type="GO" id="GO:0030976">
    <property type="term" value="F:thiamine pyrophosphate binding"/>
    <property type="evidence" value="ECO:0007669"/>
    <property type="project" value="InterPro"/>
</dbReference>
<comment type="similarity">
    <text evidence="1 3">Belongs to the TPP enzyme family.</text>
</comment>
<dbReference type="Pfam" id="PF02776">
    <property type="entry name" value="TPP_enzyme_N"/>
    <property type="match status" value="1"/>
</dbReference>
<sequence length="537" mass="55981">MATIREVVFDQLRAWGMTTVYGNPGSTELSFLRDFPADFRYILGLQEAAVVGMADAHAQVTARPTLVNLHTAAGLGNAMGAIINAAANKTPLVITAGQQTRAMITLEALLTNVDATTLPRPAVKWSFEPPRAADVPAALARARLIADTPPRGPVFLSLPMDDFDAEVDEQDEGKARTLAKRTVAATTAGDPQALAALAERLAAAENPALVCGSEVDADGVWQDAVALAERLQTPVWSAPIEGRVTFPQSHWLFRGHLPPAIGPLAKALDGHDLVVVLGAPVFRYYPYVPGEYLPAGTALAHITSDPGEAARAPVGDAIIADVGYALQTLLDLIPDPKKPVPAICPPAPGAVPDDTGVPLEPGAVFAALAAAVPGDARWAHESPSNTQFFQDHVKLDRPGSYYMTAGGGLGFGLAAGVGAQIADPSRPVVALMGDGSMQYAICALWTAAAYKVPLTIVVLANAEYAILKWFGAFERADGVPGLDITGLDTAAIAAGYGVRSHRVTSAAQLASLLGEAIAAKDGPTLIEVPIKTVFPSM</sequence>
<keyword evidence="8" id="KW-1185">Reference proteome</keyword>
<dbReference type="Pfam" id="PF02775">
    <property type="entry name" value="TPP_enzyme_C"/>
    <property type="match status" value="1"/>
</dbReference>
<dbReference type="SUPFAM" id="SSF52467">
    <property type="entry name" value="DHS-like NAD/FAD-binding domain"/>
    <property type="match status" value="1"/>
</dbReference>
<gene>
    <name evidence="7" type="primary">mdlC</name>
    <name evidence="7" type="ORF">Afil01_46950</name>
</gene>
<dbReference type="SUPFAM" id="SSF52518">
    <property type="entry name" value="Thiamin diphosphate-binding fold (THDP-binding)"/>
    <property type="match status" value="2"/>
</dbReference>
<dbReference type="AlphaFoldDB" id="A0A9W6SPS6"/>
<dbReference type="Proteomes" id="UP001165079">
    <property type="component" value="Unassembled WGS sequence"/>
</dbReference>
<organism evidence="7 8">
    <name type="scientific">Actinorhabdospora filicis</name>
    <dbReference type="NCBI Taxonomy" id="1785913"/>
    <lineage>
        <taxon>Bacteria</taxon>
        <taxon>Bacillati</taxon>
        <taxon>Actinomycetota</taxon>
        <taxon>Actinomycetes</taxon>
        <taxon>Micromonosporales</taxon>
        <taxon>Micromonosporaceae</taxon>
        <taxon>Actinorhabdospora</taxon>
    </lineage>
</organism>
<dbReference type="InterPro" id="IPR045229">
    <property type="entry name" value="TPP_enz"/>
</dbReference>
<dbReference type="PANTHER" id="PTHR18968">
    <property type="entry name" value="THIAMINE PYROPHOSPHATE ENZYMES"/>
    <property type="match status" value="1"/>
</dbReference>
<dbReference type="InterPro" id="IPR000399">
    <property type="entry name" value="TPP-bd_CS"/>
</dbReference>
<evidence type="ECO:0000313" key="7">
    <source>
        <dbReference type="EMBL" id="GLZ79888.1"/>
    </source>
</evidence>
<comment type="caution">
    <text evidence="7">The sequence shown here is derived from an EMBL/GenBank/DDBJ whole genome shotgun (WGS) entry which is preliminary data.</text>
</comment>
<name>A0A9W6SPS6_9ACTN</name>
<dbReference type="GO" id="GO:0050660">
    <property type="term" value="F:flavin adenine dinucleotide binding"/>
    <property type="evidence" value="ECO:0007669"/>
    <property type="project" value="TreeGrafter"/>
</dbReference>
<dbReference type="InterPro" id="IPR029035">
    <property type="entry name" value="DHS-like_NAD/FAD-binding_dom"/>
</dbReference>
<dbReference type="RefSeq" id="WP_285665030.1">
    <property type="nucleotide sequence ID" value="NZ_BSTX01000003.1"/>
</dbReference>
<dbReference type="NCBIfam" id="NF005485">
    <property type="entry name" value="PRK07092.1"/>
    <property type="match status" value="1"/>
</dbReference>
<protein>
    <submittedName>
        <fullName evidence="7">Benzoylformate decarboxylase</fullName>
    </submittedName>
</protein>
<evidence type="ECO:0000256" key="3">
    <source>
        <dbReference type="RuleBase" id="RU362132"/>
    </source>
</evidence>
<evidence type="ECO:0000256" key="1">
    <source>
        <dbReference type="ARBA" id="ARBA00007812"/>
    </source>
</evidence>
<dbReference type="GO" id="GO:0003984">
    <property type="term" value="F:acetolactate synthase activity"/>
    <property type="evidence" value="ECO:0007669"/>
    <property type="project" value="TreeGrafter"/>
</dbReference>
<evidence type="ECO:0000256" key="2">
    <source>
        <dbReference type="ARBA" id="ARBA00023052"/>
    </source>
</evidence>
<dbReference type="Gene3D" id="3.40.50.970">
    <property type="match status" value="2"/>
</dbReference>
<evidence type="ECO:0000259" key="6">
    <source>
        <dbReference type="Pfam" id="PF02776"/>
    </source>
</evidence>
<reference evidence="7" key="1">
    <citation type="submission" date="2023-03" db="EMBL/GenBank/DDBJ databases">
        <title>Actinorhabdospora filicis NBRC 111898.</title>
        <authorList>
            <person name="Ichikawa N."/>
            <person name="Sato H."/>
            <person name="Tonouchi N."/>
        </authorList>
    </citation>
    <scope>NUCLEOTIDE SEQUENCE</scope>
    <source>
        <strain evidence="7">NBRC 111898</strain>
    </source>
</reference>
<dbReference type="Pfam" id="PF00205">
    <property type="entry name" value="TPP_enzyme_M"/>
    <property type="match status" value="1"/>
</dbReference>
<feature type="domain" description="Thiamine pyrophosphate enzyme N-terminal TPP-binding" evidence="6">
    <location>
        <begin position="3"/>
        <end position="109"/>
    </location>
</feature>
<dbReference type="EMBL" id="BSTX01000003">
    <property type="protein sequence ID" value="GLZ79888.1"/>
    <property type="molecule type" value="Genomic_DNA"/>
</dbReference>
<dbReference type="GO" id="GO:0000287">
    <property type="term" value="F:magnesium ion binding"/>
    <property type="evidence" value="ECO:0007669"/>
    <property type="project" value="InterPro"/>
</dbReference>
<dbReference type="InterPro" id="IPR011766">
    <property type="entry name" value="TPP_enzyme_TPP-bd"/>
</dbReference>
<proteinExistence type="inferred from homology"/>
<dbReference type="InterPro" id="IPR012001">
    <property type="entry name" value="Thiamin_PyroP_enz_TPP-bd_dom"/>
</dbReference>
<dbReference type="CDD" id="cd07035">
    <property type="entry name" value="TPP_PYR_POX_like"/>
    <property type="match status" value="1"/>
</dbReference>
<evidence type="ECO:0000313" key="8">
    <source>
        <dbReference type="Proteomes" id="UP001165079"/>
    </source>
</evidence>
<dbReference type="CDD" id="cd02002">
    <property type="entry name" value="TPP_BFDC"/>
    <property type="match status" value="1"/>
</dbReference>
<dbReference type="Gene3D" id="3.40.50.1220">
    <property type="entry name" value="TPP-binding domain"/>
    <property type="match status" value="1"/>
</dbReference>
<dbReference type="PANTHER" id="PTHR18968:SF133">
    <property type="entry name" value="BENZOYLFORMATE DECARBOXYLASE"/>
    <property type="match status" value="1"/>
</dbReference>
<dbReference type="InterPro" id="IPR029061">
    <property type="entry name" value="THDP-binding"/>
</dbReference>
<evidence type="ECO:0000259" key="4">
    <source>
        <dbReference type="Pfam" id="PF00205"/>
    </source>
</evidence>